<dbReference type="EMBL" id="SKBL01000002">
    <property type="protein sequence ID" value="TFU17523.1"/>
    <property type="molecule type" value="Genomic_DNA"/>
</dbReference>
<organism evidence="3 4">
    <name type="scientific">Thermus tengchongensis</name>
    <dbReference type="NCBI Taxonomy" id="1214928"/>
    <lineage>
        <taxon>Bacteria</taxon>
        <taxon>Thermotogati</taxon>
        <taxon>Deinococcota</taxon>
        <taxon>Deinococci</taxon>
        <taxon>Thermales</taxon>
        <taxon>Thermaceae</taxon>
        <taxon>Thermus</taxon>
    </lineage>
</organism>
<sequence>MVKRLFGTLVLSSLLALAHQPFWNPGSPSPEAAYPVARPEVPRPSWAAWGPGNGPSSALRFRRASP</sequence>
<name>A0ABY2K8G4_9DEIN</name>
<reference evidence="3 4" key="1">
    <citation type="submission" date="2019-03" db="EMBL/GenBank/DDBJ databases">
        <title>Thermus tengchongensis species for the arsenic transformation mechanism.</title>
        <authorList>
            <person name="Yuan G.C."/>
        </authorList>
    </citation>
    <scope>NUCLEOTIDE SEQUENCE [LARGE SCALE GENOMIC DNA]</scope>
    <source>
        <strain evidence="3 4">15Y</strain>
    </source>
</reference>
<comment type="caution">
    <text evidence="3">The sequence shown here is derived from an EMBL/GenBank/DDBJ whole genome shotgun (WGS) entry which is preliminary data.</text>
</comment>
<dbReference type="RefSeq" id="WP_135342870.1">
    <property type="nucleotide sequence ID" value="NZ_ML214240.1"/>
</dbReference>
<keyword evidence="4" id="KW-1185">Reference proteome</keyword>
<gene>
    <name evidence="3" type="ORF">E0489_01730</name>
</gene>
<feature type="signal peptide" evidence="2">
    <location>
        <begin position="1"/>
        <end position="18"/>
    </location>
</feature>
<keyword evidence="2" id="KW-0732">Signal</keyword>
<proteinExistence type="predicted"/>
<feature type="chain" id="PRO_5045857013" evidence="2">
    <location>
        <begin position="19"/>
        <end position="66"/>
    </location>
</feature>
<evidence type="ECO:0000313" key="4">
    <source>
        <dbReference type="Proteomes" id="UP000297244"/>
    </source>
</evidence>
<evidence type="ECO:0000256" key="2">
    <source>
        <dbReference type="SAM" id="SignalP"/>
    </source>
</evidence>
<evidence type="ECO:0000256" key="1">
    <source>
        <dbReference type="SAM" id="MobiDB-lite"/>
    </source>
</evidence>
<accession>A0ABY2K8G4</accession>
<feature type="region of interest" description="Disordered" evidence="1">
    <location>
        <begin position="47"/>
        <end position="66"/>
    </location>
</feature>
<dbReference type="Proteomes" id="UP000297244">
    <property type="component" value="Unassembled WGS sequence"/>
</dbReference>
<protein>
    <submittedName>
        <fullName evidence="3">Uncharacterized protein</fullName>
    </submittedName>
</protein>
<evidence type="ECO:0000313" key="3">
    <source>
        <dbReference type="EMBL" id="TFU17523.1"/>
    </source>
</evidence>